<dbReference type="InterPro" id="IPR050821">
    <property type="entry name" value="Cytosolic_carboxypeptidase"/>
</dbReference>
<organism evidence="4 5">
    <name type="scientific">Persicobacter psychrovividus</name>
    <dbReference type="NCBI Taxonomy" id="387638"/>
    <lineage>
        <taxon>Bacteria</taxon>
        <taxon>Pseudomonadati</taxon>
        <taxon>Bacteroidota</taxon>
        <taxon>Cytophagia</taxon>
        <taxon>Cytophagales</taxon>
        <taxon>Persicobacteraceae</taxon>
        <taxon>Persicobacter</taxon>
    </lineage>
</organism>
<evidence type="ECO:0000256" key="2">
    <source>
        <dbReference type="PROSITE-ProRule" id="PRU01379"/>
    </source>
</evidence>
<sequence length="924" mass="105326">MGACTPKTARIYDNFVKHSQQPEKAILPDFSYAGYAFGEKAITAPSTDIFDVTDFGAIANDDKSDEAAIKKAIAKAEQNGGGVVYFPAGKYLVNTDLQEQNEYILIQHSNVVLKGEGPEKTTIEIQKRAGAKAITSGIYKFRFEKVSDHDPAFSHANLKLKTDFITKISADITGGSFDVQVANTNHLKVGQWVTLQLPATDDRQVKLFYTQPYDIPTKADEQKTNTHWYQAKMELSERHLIKAIDGNTVTFESPVHIPAVAKHGWELRTFPHLENVGIEGIHIKGNWEGYYPGNHQLLIKKKGFSPLMMSACVNSYIKNCYISNYNMGMRLYNLAACSVVDLKMFGNGHNRGRHNIFLQNSNNVFVGKVQDFQENEDAFTVTHSAIGNVFWYCENEANTALDIHAAYPYANLYDNVKSSFKRKAGAGTNGPMGGYNPQHLGKLVLWNHHYTGSDASVYPFWDKNDFYNARHQFYVMPIVAGMHGNPISFKAEQCEALESTGTVVTPESLYAAQLERRLGKVPAWLEELNQEKWLDESPVKADTKTIITADFDHGSLDYMYEKSPNHFVGRTKHWLKEDSIGNQYYWFYYQMKNVKGKTITTVLEEMKGIYRGMPHLIFTDYTQPVFSYDNEHWDRITDVKYNGETHEFKYTHTFTEDNVWIAYAHPYTYSRKEALIFSLFNNPLVKVDYIAKTKQKRHLQVVTITDPNVDDKGKKVIMVDAMQHAGEDCGGYLAEGLIKYLISNDARAAQIRKKFIFKVIPMMNPDGVFFGTTRYNMSMRDMNASWGEDHSQEVMDNELKEVQALQKYSQDIYAHGHIDMLLDVHSHSQQVQKHTILCPNENTLKEFAVCLSKYWKIKHVGVKSTGRMRAYYYKYGTPSGTIELSQSKLAGENPYLTVEDYQKYGEGVARAVWDYYAEVEKMMK</sequence>
<dbReference type="InterPro" id="IPR040626">
    <property type="entry name" value="Pepdidase_M14_N"/>
</dbReference>
<evidence type="ECO:0000313" key="5">
    <source>
        <dbReference type="Proteomes" id="UP001354989"/>
    </source>
</evidence>
<dbReference type="Pfam" id="PF00246">
    <property type="entry name" value="Peptidase_M14"/>
    <property type="match status" value="1"/>
</dbReference>
<dbReference type="EMBL" id="AP025294">
    <property type="protein sequence ID" value="BDD01261.1"/>
    <property type="molecule type" value="Genomic_DNA"/>
</dbReference>
<feature type="domain" description="Peptidase M14" evidence="3">
    <location>
        <begin position="665"/>
        <end position="912"/>
    </location>
</feature>
<evidence type="ECO:0000313" key="4">
    <source>
        <dbReference type="EMBL" id="BDD01261.1"/>
    </source>
</evidence>
<dbReference type="SUPFAM" id="SSF51126">
    <property type="entry name" value="Pectin lyase-like"/>
    <property type="match status" value="1"/>
</dbReference>
<dbReference type="InterPro" id="IPR012334">
    <property type="entry name" value="Pectin_lyas_fold"/>
</dbReference>
<dbReference type="Gene3D" id="2.160.20.10">
    <property type="entry name" value="Single-stranded right-handed beta-helix, Pectin lyase-like"/>
    <property type="match status" value="2"/>
</dbReference>
<geneLocation type="plasmid" evidence="4 5">
    <name>pPP2</name>
</geneLocation>
<dbReference type="Pfam" id="PF12708">
    <property type="entry name" value="Pect-lyase_RHGA_epim"/>
    <property type="match status" value="1"/>
</dbReference>
<dbReference type="PROSITE" id="PS52035">
    <property type="entry name" value="PEPTIDASE_M14"/>
    <property type="match status" value="1"/>
</dbReference>
<dbReference type="Gene3D" id="3.40.630.10">
    <property type="entry name" value="Zn peptidases"/>
    <property type="match status" value="1"/>
</dbReference>
<dbReference type="InterPro" id="IPR011050">
    <property type="entry name" value="Pectin_lyase_fold/virulence"/>
</dbReference>
<dbReference type="Gene3D" id="2.60.40.3120">
    <property type="match status" value="1"/>
</dbReference>
<gene>
    <name evidence="4" type="ORF">PEPS_35410</name>
</gene>
<dbReference type="InterPro" id="IPR032532">
    <property type="entry name" value="DUF4955"/>
</dbReference>
<comment type="similarity">
    <text evidence="2">Belongs to the peptidase M14 family.</text>
</comment>
<keyword evidence="5" id="KW-1185">Reference proteome</keyword>
<keyword evidence="4" id="KW-0614">Plasmid</keyword>
<dbReference type="PANTHER" id="PTHR12756:SF11">
    <property type="entry name" value="CYTOSOLIC CARBOXYPEPTIDASE 1"/>
    <property type="match status" value="1"/>
</dbReference>
<dbReference type="Pfam" id="PF16315">
    <property type="entry name" value="DUF4955"/>
    <property type="match status" value="1"/>
</dbReference>
<accession>A0ABN6LDH5</accession>
<comment type="cofactor">
    <cofactor evidence="1">
        <name>Zn(2+)</name>
        <dbReference type="ChEBI" id="CHEBI:29105"/>
    </cofactor>
</comment>
<dbReference type="Proteomes" id="UP001354989">
    <property type="component" value="Plasmid pPP2"/>
</dbReference>
<dbReference type="Pfam" id="PF18027">
    <property type="entry name" value="Pepdidase_M14_N"/>
    <property type="match status" value="1"/>
</dbReference>
<reference evidence="4 5" key="1">
    <citation type="submission" date="2021-12" db="EMBL/GenBank/DDBJ databases">
        <title>Genome sequencing of bacteria with rrn-lacking chromosome and rrn-plasmid.</title>
        <authorList>
            <person name="Anda M."/>
            <person name="Iwasaki W."/>
        </authorList>
    </citation>
    <scope>NUCLEOTIDE SEQUENCE [LARGE SCALE GENOMIC DNA]</scope>
    <source>
        <strain evidence="4 5">NBRC 101262</strain>
        <plasmid evidence="4 5">pPP2</plasmid>
    </source>
</reference>
<name>A0ABN6LDH5_9BACT</name>
<evidence type="ECO:0000259" key="3">
    <source>
        <dbReference type="PROSITE" id="PS52035"/>
    </source>
</evidence>
<feature type="active site" description="Proton donor/acceptor" evidence="2">
    <location>
        <position position="883"/>
    </location>
</feature>
<dbReference type="InterPro" id="IPR024535">
    <property type="entry name" value="RHGA/B-epi-like_pectate_lyase"/>
</dbReference>
<dbReference type="PANTHER" id="PTHR12756">
    <property type="entry name" value="CYTOSOLIC CARBOXYPEPTIDASE"/>
    <property type="match status" value="1"/>
</dbReference>
<proteinExistence type="inferred from homology"/>
<protein>
    <recommendedName>
        <fullName evidence="3">Peptidase M14 domain-containing protein</fullName>
    </recommendedName>
</protein>
<dbReference type="SMART" id="SM00631">
    <property type="entry name" value="Zn_pept"/>
    <property type="match status" value="1"/>
</dbReference>
<dbReference type="SUPFAM" id="SSF53187">
    <property type="entry name" value="Zn-dependent exopeptidases"/>
    <property type="match status" value="1"/>
</dbReference>
<dbReference type="InterPro" id="IPR000834">
    <property type="entry name" value="Peptidase_M14"/>
</dbReference>
<evidence type="ECO:0000256" key="1">
    <source>
        <dbReference type="ARBA" id="ARBA00001947"/>
    </source>
</evidence>